<dbReference type="Gene3D" id="1.20.140.10">
    <property type="entry name" value="Butyryl-CoA Dehydrogenase, subunit A, domain 3"/>
    <property type="match status" value="1"/>
</dbReference>
<dbReference type="InterPro" id="IPR013786">
    <property type="entry name" value="AcylCoA_DH/ox_N"/>
</dbReference>
<dbReference type="InterPro" id="IPR006089">
    <property type="entry name" value="Acyl-CoA_DH_CS"/>
</dbReference>
<dbReference type="InterPro" id="IPR009100">
    <property type="entry name" value="AcylCoA_DH/oxidase_NM_dom_sf"/>
</dbReference>
<accession>A0A239KG45</accession>
<dbReference type="AlphaFoldDB" id="A0A239KG45"/>
<dbReference type="EMBL" id="FZOD01000027">
    <property type="protein sequence ID" value="SNT17297.1"/>
    <property type="molecule type" value="Genomic_DNA"/>
</dbReference>
<name>A0A239KG45_9ACTN</name>
<dbReference type="GO" id="GO:0003995">
    <property type="term" value="F:acyl-CoA dehydrogenase activity"/>
    <property type="evidence" value="ECO:0007669"/>
    <property type="project" value="InterPro"/>
</dbReference>
<evidence type="ECO:0000256" key="6">
    <source>
        <dbReference type="RuleBase" id="RU362125"/>
    </source>
</evidence>
<dbReference type="FunFam" id="1.20.140.10:FF:000004">
    <property type="entry name" value="Acyl-CoA dehydrogenase FadE25"/>
    <property type="match status" value="1"/>
</dbReference>
<dbReference type="InterPro" id="IPR006091">
    <property type="entry name" value="Acyl-CoA_Oxase/DH_mid-dom"/>
</dbReference>
<dbReference type="Pfam" id="PF02771">
    <property type="entry name" value="Acyl-CoA_dh_N"/>
    <property type="match status" value="1"/>
</dbReference>
<evidence type="ECO:0000256" key="2">
    <source>
        <dbReference type="ARBA" id="ARBA00009347"/>
    </source>
</evidence>
<gene>
    <name evidence="10" type="ORF">SAMN05216276_102736</name>
</gene>
<feature type="domain" description="Acyl-CoA oxidase/dehydrogenase middle" evidence="8">
    <location>
        <begin position="173"/>
        <end position="267"/>
    </location>
</feature>
<dbReference type="SUPFAM" id="SSF56645">
    <property type="entry name" value="Acyl-CoA dehydrogenase NM domain-like"/>
    <property type="match status" value="1"/>
</dbReference>
<dbReference type="SUPFAM" id="SSF47203">
    <property type="entry name" value="Acyl-CoA dehydrogenase C-terminal domain-like"/>
    <property type="match status" value="1"/>
</dbReference>
<dbReference type="Gene3D" id="2.40.110.10">
    <property type="entry name" value="Butyryl-CoA Dehydrogenase, subunit A, domain 2"/>
    <property type="match status" value="1"/>
</dbReference>
<evidence type="ECO:0000313" key="11">
    <source>
        <dbReference type="Proteomes" id="UP000198282"/>
    </source>
</evidence>
<keyword evidence="5 6" id="KW-0560">Oxidoreductase</keyword>
<dbReference type="Pfam" id="PF02770">
    <property type="entry name" value="Acyl-CoA_dh_M"/>
    <property type="match status" value="1"/>
</dbReference>
<keyword evidence="4 6" id="KW-0274">FAD</keyword>
<proteinExistence type="inferred from homology"/>
<dbReference type="InterPro" id="IPR036250">
    <property type="entry name" value="AcylCo_DH-like_C"/>
</dbReference>
<dbReference type="Proteomes" id="UP000198282">
    <property type="component" value="Unassembled WGS sequence"/>
</dbReference>
<dbReference type="Pfam" id="PF00441">
    <property type="entry name" value="Acyl-CoA_dh_1"/>
    <property type="match status" value="1"/>
</dbReference>
<feature type="domain" description="Acyl-CoA dehydrogenase/oxidase C-terminal" evidence="7">
    <location>
        <begin position="279"/>
        <end position="434"/>
    </location>
</feature>
<evidence type="ECO:0000313" key="10">
    <source>
        <dbReference type="EMBL" id="SNT17297.1"/>
    </source>
</evidence>
<feature type="domain" description="Acyl-CoA dehydrogenase/oxidase N-terminal" evidence="9">
    <location>
        <begin position="58"/>
        <end position="168"/>
    </location>
</feature>
<protein>
    <submittedName>
        <fullName evidence="10">Acyl-CoA dehydrogenase</fullName>
    </submittedName>
</protein>
<comment type="cofactor">
    <cofactor evidence="1 6">
        <name>FAD</name>
        <dbReference type="ChEBI" id="CHEBI:57692"/>
    </cofactor>
</comment>
<keyword evidence="11" id="KW-1185">Reference proteome</keyword>
<dbReference type="InterPro" id="IPR046373">
    <property type="entry name" value="Acyl-CoA_Oxase/DH_mid-dom_sf"/>
</dbReference>
<evidence type="ECO:0000259" key="8">
    <source>
        <dbReference type="Pfam" id="PF02770"/>
    </source>
</evidence>
<evidence type="ECO:0000259" key="9">
    <source>
        <dbReference type="Pfam" id="PF02771"/>
    </source>
</evidence>
<keyword evidence="3 6" id="KW-0285">Flavoprotein</keyword>
<dbReference type="PANTHER" id="PTHR43884:SF12">
    <property type="entry name" value="ISOVALERYL-COA DEHYDROGENASE, MITOCHONDRIAL-RELATED"/>
    <property type="match status" value="1"/>
</dbReference>
<dbReference type="PANTHER" id="PTHR43884">
    <property type="entry name" value="ACYL-COA DEHYDROGENASE"/>
    <property type="match status" value="1"/>
</dbReference>
<dbReference type="FunFam" id="2.40.110.10:FF:000001">
    <property type="entry name" value="Acyl-CoA dehydrogenase, mitochondrial"/>
    <property type="match status" value="1"/>
</dbReference>
<dbReference type="PIRSF" id="PIRSF016578">
    <property type="entry name" value="HsaA"/>
    <property type="match status" value="1"/>
</dbReference>
<reference evidence="10 11" key="1">
    <citation type="submission" date="2017-06" db="EMBL/GenBank/DDBJ databases">
        <authorList>
            <person name="Kim H.J."/>
            <person name="Triplett B.A."/>
        </authorList>
    </citation>
    <scope>NUCLEOTIDE SEQUENCE [LARGE SCALE GENOMIC DNA]</scope>
    <source>
        <strain evidence="10 11">CGMCC 4.2132</strain>
    </source>
</reference>
<evidence type="ECO:0000256" key="3">
    <source>
        <dbReference type="ARBA" id="ARBA00022630"/>
    </source>
</evidence>
<evidence type="ECO:0000256" key="5">
    <source>
        <dbReference type="ARBA" id="ARBA00023002"/>
    </source>
</evidence>
<organism evidence="10 11">
    <name type="scientific">Streptosporangium subroseum</name>
    <dbReference type="NCBI Taxonomy" id="106412"/>
    <lineage>
        <taxon>Bacteria</taxon>
        <taxon>Bacillati</taxon>
        <taxon>Actinomycetota</taxon>
        <taxon>Actinomycetes</taxon>
        <taxon>Streptosporangiales</taxon>
        <taxon>Streptosporangiaceae</taxon>
        <taxon>Streptosporangium</taxon>
    </lineage>
</organism>
<dbReference type="GO" id="GO:0050660">
    <property type="term" value="F:flavin adenine dinucleotide binding"/>
    <property type="evidence" value="ECO:0007669"/>
    <property type="project" value="InterPro"/>
</dbReference>
<evidence type="ECO:0000256" key="4">
    <source>
        <dbReference type="ARBA" id="ARBA00022827"/>
    </source>
</evidence>
<dbReference type="Gene3D" id="1.10.540.10">
    <property type="entry name" value="Acyl-CoA dehydrogenase/oxidase, N-terminal domain"/>
    <property type="match status" value="1"/>
</dbReference>
<dbReference type="PROSITE" id="PS00073">
    <property type="entry name" value="ACYL_COA_DH_2"/>
    <property type="match status" value="1"/>
</dbReference>
<sequence>MLPSVLPNSLPTEYRHLTLALRHLRKQEQHISHWVERSIYRWTSYYLPMSFPLYALPEEHQMLRETVRDLADAKIAPRAAEADETGEFSWDVYKALVAADLHAVHVPEEYGGAGADALATVIVIEEVARACASSSLIPAVNKLGTVPLLLSASEEVKQRYLAPVARGEAMFSYALSEAEAGSDAAAMKTRAVADGDHYVLNGAKMWITNAGVSEYYTVMAVTEPGVGARGISAFVVEKGDEGVSFGAKERKLGIKGSPTRQVILENVRIPASRMIGEPGTGFKTALATLDHTRITIAAQALGIAQGALDYAVGYIKERKQFGKAIAEFQGVQFMIADMAMKLEAARQLTYAAAAKSELAMHGEPQKDLTFFSSAAKCAASDAAMEITTDAVQLLGGYGYTSDYPVERMMRDAKITQIYEGTNQIQRMVMARQLLK</sequence>
<dbReference type="PROSITE" id="PS00072">
    <property type="entry name" value="ACYL_COA_DH_1"/>
    <property type="match status" value="1"/>
</dbReference>
<evidence type="ECO:0000259" key="7">
    <source>
        <dbReference type="Pfam" id="PF00441"/>
    </source>
</evidence>
<dbReference type="FunFam" id="1.10.540.10:FF:000002">
    <property type="entry name" value="Acyl-CoA dehydrogenase FadE19"/>
    <property type="match status" value="1"/>
</dbReference>
<comment type="similarity">
    <text evidence="2 6">Belongs to the acyl-CoA dehydrogenase family.</text>
</comment>
<dbReference type="InterPro" id="IPR037069">
    <property type="entry name" value="AcylCoA_DH/ox_N_sf"/>
</dbReference>
<dbReference type="InterPro" id="IPR009075">
    <property type="entry name" value="AcylCo_DH/oxidase_C"/>
</dbReference>
<evidence type="ECO:0000256" key="1">
    <source>
        <dbReference type="ARBA" id="ARBA00001974"/>
    </source>
</evidence>